<evidence type="ECO:0000313" key="8">
    <source>
        <dbReference type="EMBL" id="TFV38944.1"/>
    </source>
</evidence>
<accession>A0A4Y9L9A7</accession>
<feature type="transmembrane region" description="Helical" evidence="6">
    <location>
        <begin position="61"/>
        <end position="86"/>
    </location>
</feature>
<feature type="transmembrane region" description="Helical" evidence="6">
    <location>
        <begin position="31"/>
        <end position="49"/>
    </location>
</feature>
<dbReference type="GO" id="GO:0005886">
    <property type="term" value="C:plasma membrane"/>
    <property type="evidence" value="ECO:0007669"/>
    <property type="project" value="UniProtKB-SubCell"/>
</dbReference>
<evidence type="ECO:0000256" key="4">
    <source>
        <dbReference type="ARBA" id="ARBA00022989"/>
    </source>
</evidence>
<keyword evidence="4 6" id="KW-1133">Transmembrane helix</keyword>
<proteinExistence type="predicted"/>
<dbReference type="Proteomes" id="UP000297966">
    <property type="component" value="Unassembled WGS sequence"/>
</dbReference>
<keyword evidence="3 6" id="KW-0812">Transmembrane</keyword>
<feature type="domain" description="RDD" evidence="7">
    <location>
        <begin position="22"/>
        <end position="139"/>
    </location>
</feature>
<dbReference type="EMBL" id="SPQT01000039">
    <property type="protein sequence ID" value="TFV38944.1"/>
    <property type="molecule type" value="Genomic_DNA"/>
</dbReference>
<dbReference type="AlphaFoldDB" id="A0A4Y9L9A7"/>
<comment type="subcellular location">
    <subcellularLocation>
        <location evidence="1">Cell membrane</location>
        <topology evidence="1">Multi-pass membrane protein</topology>
    </subcellularLocation>
</comment>
<organism evidence="8 9">
    <name type="scientific">Bradyrhizobium niftali</name>
    <dbReference type="NCBI Taxonomy" id="2560055"/>
    <lineage>
        <taxon>Bacteria</taxon>
        <taxon>Pseudomonadati</taxon>
        <taxon>Pseudomonadota</taxon>
        <taxon>Alphaproteobacteria</taxon>
        <taxon>Hyphomicrobiales</taxon>
        <taxon>Nitrobacteraceae</taxon>
        <taxon>Bradyrhizobium</taxon>
    </lineage>
</organism>
<feature type="transmembrane region" description="Helical" evidence="6">
    <location>
        <begin position="217"/>
        <end position="238"/>
    </location>
</feature>
<dbReference type="InterPro" id="IPR010432">
    <property type="entry name" value="RDD"/>
</dbReference>
<keyword evidence="2" id="KW-1003">Cell membrane</keyword>
<dbReference type="Pfam" id="PF06271">
    <property type="entry name" value="RDD"/>
    <property type="match status" value="1"/>
</dbReference>
<evidence type="ECO:0000256" key="2">
    <source>
        <dbReference type="ARBA" id="ARBA00022475"/>
    </source>
</evidence>
<dbReference type="PANTHER" id="PTHR36115">
    <property type="entry name" value="PROLINE-RICH ANTIGEN HOMOLOG-RELATED"/>
    <property type="match status" value="1"/>
</dbReference>
<protein>
    <submittedName>
        <fullName evidence="8">RDD family protein</fullName>
    </submittedName>
</protein>
<keyword evidence="5 6" id="KW-0472">Membrane</keyword>
<feature type="transmembrane region" description="Helical" evidence="6">
    <location>
        <begin position="175"/>
        <end position="196"/>
    </location>
</feature>
<evidence type="ECO:0000256" key="1">
    <source>
        <dbReference type="ARBA" id="ARBA00004651"/>
    </source>
</evidence>
<comment type="caution">
    <text evidence="8">The sequence shown here is derived from an EMBL/GenBank/DDBJ whole genome shotgun (WGS) entry which is preliminary data.</text>
</comment>
<evidence type="ECO:0000256" key="3">
    <source>
        <dbReference type="ARBA" id="ARBA00022692"/>
    </source>
</evidence>
<feature type="transmembrane region" description="Helical" evidence="6">
    <location>
        <begin position="107"/>
        <end position="128"/>
    </location>
</feature>
<evidence type="ECO:0000256" key="6">
    <source>
        <dbReference type="SAM" id="Phobius"/>
    </source>
</evidence>
<dbReference type="InterPro" id="IPR051791">
    <property type="entry name" value="Pra-immunoreactive"/>
</dbReference>
<keyword evidence="9" id="KW-1185">Reference proteome</keyword>
<evidence type="ECO:0000256" key="5">
    <source>
        <dbReference type="ARBA" id="ARBA00023136"/>
    </source>
</evidence>
<evidence type="ECO:0000259" key="7">
    <source>
        <dbReference type="Pfam" id="PF06271"/>
    </source>
</evidence>
<sequence>MIGWGSPMTSEAPPLPLPGPRYARFSRRFKAVLLDWMLAMAMLFGALAVASNVASDGLGRILGVAVVVILVLYEPVMVWCAGGTLGHIWTNLRVVDDRGGNLSFAKALARFVVKSVLGWYSFVVMAATRRNQAVHDLLTHSTVQIRDPAKAKPGQFITERREDDPTMPSRPRRTLVTVVYVALSVLLYFGVLAGLLRGGILSRACVYQDICSGGDRIVDFAVAAAFLLMIALVIGMGWRGRLLGARKA</sequence>
<name>A0A4Y9L9A7_9BRAD</name>
<gene>
    <name evidence="8" type="ORF">E4K65_41275</name>
</gene>
<evidence type="ECO:0000313" key="9">
    <source>
        <dbReference type="Proteomes" id="UP000297966"/>
    </source>
</evidence>
<dbReference type="PANTHER" id="PTHR36115:SF4">
    <property type="entry name" value="MEMBRANE PROTEIN"/>
    <property type="match status" value="1"/>
</dbReference>
<reference evidence="8 9" key="1">
    <citation type="submission" date="2019-03" db="EMBL/GenBank/DDBJ databases">
        <title>Bradyrhizobium diversity isolated from nodules of Chamaecrista fasciculata.</title>
        <authorList>
            <person name="Klepa M.S."/>
            <person name="Urquiaga M.O."/>
            <person name="Hungria M."/>
            <person name="Delamuta J.R."/>
        </authorList>
    </citation>
    <scope>NUCLEOTIDE SEQUENCE [LARGE SCALE GENOMIC DNA]</scope>
    <source>
        <strain evidence="8 9">CNPSo 3448</strain>
    </source>
</reference>
<dbReference type="OrthoDB" id="8224104at2"/>